<dbReference type="EMBL" id="JAUSWB010000006">
    <property type="protein sequence ID" value="MDQ0429701.1"/>
    <property type="molecule type" value="Genomic_DNA"/>
</dbReference>
<comment type="caution">
    <text evidence="1">The sequence shown here is derived from an EMBL/GenBank/DDBJ whole genome shotgun (WGS) entry which is preliminary data.</text>
</comment>
<name>A0ABU0GWF9_9BACL</name>
<protein>
    <submittedName>
        <fullName evidence="1">Uncharacterized protein</fullName>
    </submittedName>
</protein>
<evidence type="ECO:0000313" key="1">
    <source>
        <dbReference type="EMBL" id="MDQ0429701.1"/>
    </source>
</evidence>
<gene>
    <name evidence="1" type="ORF">QOZ98_002529</name>
</gene>
<evidence type="ECO:0000313" key="2">
    <source>
        <dbReference type="Proteomes" id="UP001241988"/>
    </source>
</evidence>
<sequence>MRLLTFEQKLEIIESFPELTRKDVSMKRVNFHYEESLYDKKIVVYHLHPTGNGFVYVGNLPHYEADKKGFVNIRDFSEKELRSVLADSLDYLSLEPEPPYDKTWVSRDNVKLDLVYEEPFWNIYTGKNLEESFGTFDDAENYLIDQGFKEKK</sequence>
<organism evidence="1 2">
    <name type="scientific">Planomicrobium stackebrandtii</name>
    <dbReference type="NCBI Taxonomy" id="253160"/>
    <lineage>
        <taxon>Bacteria</taxon>
        <taxon>Bacillati</taxon>
        <taxon>Bacillota</taxon>
        <taxon>Bacilli</taxon>
        <taxon>Bacillales</taxon>
        <taxon>Caryophanaceae</taxon>
        <taxon>Planomicrobium</taxon>
    </lineage>
</organism>
<accession>A0ABU0GWF9</accession>
<proteinExistence type="predicted"/>
<dbReference type="Proteomes" id="UP001241988">
    <property type="component" value="Unassembled WGS sequence"/>
</dbReference>
<reference evidence="1 2" key="1">
    <citation type="submission" date="2023-07" db="EMBL/GenBank/DDBJ databases">
        <title>Genomic Encyclopedia of Type Strains, Phase IV (KMG-IV): sequencing the most valuable type-strain genomes for metagenomic binning, comparative biology and taxonomic classification.</title>
        <authorList>
            <person name="Goeker M."/>
        </authorList>
    </citation>
    <scope>NUCLEOTIDE SEQUENCE [LARGE SCALE GENOMIC DNA]</scope>
    <source>
        <strain evidence="1 2">DSM 16419</strain>
    </source>
</reference>
<keyword evidence="2" id="KW-1185">Reference proteome</keyword>